<dbReference type="AlphaFoldDB" id="A0A1I8A2X4"/>
<dbReference type="Proteomes" id="UP000095287">
    <property type="component" value="Unplaced"/>
</dbReference>
<evidence type="ECO:0000313" key="1">
    <source>
        <dbReference type="Proteomes" id="UP000095287"/>
    </source>
</evidence>
<accession>A0A1I8A2X4</accession>
<sequence>MRWLKVKNSENDDKAQDIDPRMWLSSPHGICQLHRQGRWRRCGRRKDARFPYLLSHASSIDRPSLCRTCDIYRRATAMDVEGRANERRRMECRRSFTSSTLLRTDSIGLLVAAAAENVS</sequence>
<protein>
    <submittedName>
        <fullName evidence="2">Uncharacterized protein</fullName>
    </submittedName>
</protein>
<organism evidence="1 2">
    <name type="scientific">Steinernema glaseri</name>
    <dbReference type="NCBI Taxonomy" id="37863"/>
    <lineage>
        <taxon>Eukaryota</taxon>
        <taxon>Metazoa</taxon>
        <taxon>Ecdysozoa</taxon>
        <taxon>Nematoda</taxon>
        <taxon>Chromadorea</taxon>
        <taxon>Rhabditida</taxon>
        <taxon>Tylenchina</taxon>
        <taxon>Panagrolaimomorpha</taxon>
        <taxon>Strongyloidoidea</taxon>
        <taxon>Steinernematidae</taxon>
        <taxon>Steinernema</taxon>
    </lineage>
</organism>
<dbReference type="WBParaSite" id="L893_g32352.t1">
    <property type="protein sequence ID" value="L893_g32352.t1"/>
    <property type="gene ID" value="L893_g32352"/>
</dbReference>
<reference evidence="2" key="1">
    <citation type="submission" date="2016-11" db="UniProtKB">
        <authorList>
            <consortium name="WormBaseParasite"/>
        </authorList>
    </citation>
    <scope>IDENTIFICATION</scope>
</reference>
<proteinExistence type="predicted"/>
<evidence type="ECO:0000313" key="2">
    <source>
        <dbReference type="WBParaSite" id="L893_g32352.t1"/>
    </source>
</evidence>
<keyword evidence="1" id="KW-1185">Reference proteome</keyword>
<name>A0A1I8A2X4_9BILA</name>